<accession>A0A365UD84</accession>
<dbReference type="Proteomes" id="UP000253370">
    <property type="component" value="Unassembled WGS sequence"/>
</dbReference>
<name>A0A365UD84_9RHOB</name>
<dbReference type="Gene3D" id="2.170.150.40">
    <property type="entry name" value="Domain of unknown function (DUF427)"/>
    <property type="match status" value="1"/>
</dbReference>
<dbReference type="InterPro" id="IPR038694">
    <property type="entry name" value="DUF427_sf"/>
</dbReference>
<evidence type="ECO:0000256" key="1">
    <source>
        <dbReference type="SAM" id="MobiDB-lite"/>
    </source>
</evidence>
<comment type="caution">
    <text evidence="3">The sequence shown here is derived from an EMBL/GenBank/DDBJ whole genome shotgun (WGS) entry which is preliminary data.</text>
</comment>
<dbReference type="PANTHER" id="PTHR43058:SF1">
    <property type="entry name" value="DUF427 DOMAIN-CONTAINING PROTEIN"/>
    <property type="match status" value="1"/>
</dbReference>
<reference evidence="3 4" key="1">
    <citation type="submission" date="2018-07" db="EMBL/GenBank/DDBJ databases">
        <title>Rhodosalinus sp. strain E84T genomic sequence and assembly.</title>
        <authorList>
            <person name="Liu Z.-W."/>
            <person name="Lu D.-C."/>
        </authorList>
    </citation>
    <scope>NUCLEOTIDE SEQUENCE [LARGE SCALE GENOMIC DNA]</scope>
    <source>
        <strain evidence="3 4">E84</strain>
    </source>
</reference>
<sequence length="169" mass="18301">MAGAVARPTLPGMNDLPEENVHDYPRPPALEPVPQRLLVRLGGEVAAETTRGFRVLETHHAPTYYIPRADVRAELRPARGRSLCEWKGQARYFDVICGGVTAPRAAWSYEAPTPAFGAIAGHVAVYAGLMEACFVGDARVLPQPGDFYGGWVTPNLEGTPKGAPGTRHW</sequence>
<protein>
    <recommendedName>
        <fullName evidence="2">DUF427 domain-containing protein</fullName>
    </recommendedName>
</protein>
<evidence type="ECO:0000313" key="4">
    <source>
        <dbReference type="Proteomes" id="UP000253370"/>
    </source>
</evidence>
<proteinExistence type="predicted"/>
<feature type="region of interest" description="Disordered" evidence="1">
    <location>
        <begin position="1"/>
        <end position="29"/>
    </location>
</feature>
<dbReference type="OrthoDB" id="9815163at2"/>
<organism evidence="3 4">
    <name type="scientific">Rhodosalinus halophilus</name>
    <dbReference type="NCBI Taxonomy" id="2259333"/>
    <lineage>
        <taxon>Bacteria</taxon>
        <taxon>Pseudomonadati</taxon>
        <taxon>Pseudomonadota</taxon>
        <taxon>Alphaproteobacteria</taxon>
        <taxon>Rhodobacterales</taxon>
        <taxon>Paracoccaceae</taxon>
        <taxon>Rhodosalinus</taxon>
    </lineage>
</organism>
<dbReference type="AlphaFoldDB" id="A0A365UD84"/>
<evidence type="ECO:0000259" key="2">
    <source>
        <dbReference type="Pfam" id="PF04248"/>
    </source>
</evidence>
<dbReference type="PANTHER" id="PTHR43058">
    <property type="entry name" value="SLR0655 PROTEIN"/>
    <property type="match status" value="1"/>
</dbReference>
<evidence type="ECO:0000313" key="3">
    <source>
        <dbReference type="EMBL" id="RBI87498.1"/>
    </source>
</evidence>
<gene>
    <name evidence="3" type="ORF">DRV85_00775</name>
</gene>
<dbReference type="InterPro" id="IPR007361">
    <property type="entry name" value="DUF427"/>
</dbReference>
<feature type="domain" description="DUF427" evidence="2">
    <location>
        <begin position="39"/>
        <end position="127"/>
    </location>
</feature>
<dbReference type="Pfam" id="PF04248">
    <property type="entry name" value="NTP_transf_9"/>
    <property type="match status" value="1"/>
</dbReference>
<dbReference type="EMBL" id="QNTQ01000001">
    <property type="protein sequence ID" value="RBI87498.1"/>
    <property type="molecule type" value="Genomic_DNA"/>
</dbReference>
<keyword evidence="4" id="KW-1185">Reference proteome</keyword>